<dbReference type="InterPro" id="IPR007630">
    <property type="entry name" value="RNA_pol_sigma70_r4"/>
</dbReference>
<dbReference type="InterPro" id="IPR007627">
    <property type="entry name" value="RNA_pol_sigma70_r2"/>
</dbReference>
<evidence type="ECO:0000256" key="3">
    <source>
        <dbReference type="ARBA" id="ARBA00023125"/>
    </source>
</evidence>
<dbReference type="PANTHER" id="PTHR30603">
    <property type="entry name" value="RNA POLYMERASE SIGMA FACTOR RPO"/>
    <property type="match status" value="1"/>
</dbReference>
<keyword evidence="3" id="KW-0238">DNA-binding</keyword>
<sequence length="359" mass="42385">MISDNKRSIILKNLQTLAKNKGYLTFDNILDISEKFDIKIDDVDRISESVLDSGIIIKDTDDEKEDKSNIDRSRIDYNEIYDKVLELDSTLKSYIKFIKKVPSPAVRELQHLIYQAKDGNKYAVSRIVYMYSKMVIKIALSFSEKLHLPIADTIQDGIVGLIYAIDKYDPSSEGGFATYAPWWIRQYIQREAKIINSLIYYPVYMKEKIFSIYDIVLEHICDKCLENGYCPRLLSQIQGKLECDLEQVVWFLNQLQEYYSIESLIGDNNEVFNDNNLFEDIMIENINRDILKDRISCTLLQFKERERKVIEKRFGFKNDIEMTLEEVGKEFGVTRERIRQIEYKVLKRLKHLSRRKRLK</sequence>
<dbReference type="Gene3D" id="1.10.220.120">
    <property type="entry name" value="Sigma-70 factor, region 1.1"/>
    <property type="match status" value="1"/>
</dbReference>
<evidence type="ECO:0000259" key="5">
    <source>
        <dbReference type="PROSITE" id="PS00716"/>
    </source>
</evidence>
<dbReference type="Pfam" id="PF03979">
    <property type="entry name" value="Sigma70_r1_1"/>
    <property type="match status" value="1"/>
</dbReference>
<dbReference type="NCBIfam" id="TIGR02937">
    <property type="entry name" value="sigma70-ECF"/>
    <property type="match status" value="1"/>
</dbReference>
<dbReference type="GO" id="GO:0006352">
    <property type="term" value="P:DNA-templated transcription initiation"/>
    <property type="evidence" value="ECO:0007669"/>
    <property type="project" value="InterPro"/>
</dbReference>
<reference evidence="6 7" key="1">
    <citation type="submission" date="2019-07" db="EMBL/GenBank/DDBJ databases">
        <title>Complete genome of Crassaminicella thermophila SY095.</title>
        <authorList>
            <person name="Li X."/>
        </authorList>
    </citation>
    <scope>NUCLEOTIDE SEQUENCE [LARGE SCALE GENOMIC DNA]</scope>
    <source>
        <strain evidence="6 7">SY095</strain>
    </source>
</reference>
<dbReference type="KEGG" id="crs:FQB35_03685"/>
<dbReference type="InterPro" id="IPR042189">
    <property type="entry name" value="RNA_pol_sigma_70_r1_1_sf"/>
</dbReference>
<dbReference type="SUPFAM" id="SSF88659">
    <property type="entry name" value="Sigma3 and sigma4 domains of RNA polymerase sigma factors"/>
    <property type="match status" value="1"/>
</dbReference>
<dbReference type="SUPFAM" id="SSF88946">
    <property type="entry name" value="Sigma2 domain of RNA polymerase sigma factors"/>
    <property type="match status" value="1"/>
</dbReference>
<dbReference type="Proteomes" id="UP000324646">
    <property type="component" value="Chromosome"/>
</dbReference>
<dbReference type="GO" id="GO:0003677">
    <property type="term" value="F:DNA binding"/>
    <property type="evidence" value="ECO:0007669"/>
    <property type="project" value="UniProtKB-KW"/>
</dbReference>
<evidence type="ECO:0000313" key="6">
    <source>
        <dbReference type="EMBL" id="QEK11547.1"/>
    </source>
</evidence>
<dbReference type="Gene3D" id="1.10.1740.10">
    <property type="match status" value="1"/>
</dbReference>
<proteinExistence type="predicted"/>
<keyword evidence="7" id="KW-1185">Reference proteome</keyword>
<dbReference type="CDD" id="cd06171">
    <property type="entry name" value="Sigma70_r4"/>
    <property type="match status" value="1"/>
</dbReference>
<dbReference type="Gene3D" id="1.10.10.10">
    <property type="entry name" value="Winged helix-like DNA-binding domain superfamily/Winged helix DNA-binding domain"/>
    <property type="match status" value="1"/>
</dbReference>
<dbReference type="EMBL" id="CP042243">
    <property type="protein sequence ID" value="QEK11547.1"/>
    <property type="molecule type" value="Genomic_DNA"/>
</dbReference>
<dbReference type="InterPro" id="IPR000943">
    <property type="entry name" value="RNA_pol_sigma70"/>
</dbReference>
<dbReference type="InterPro" id="IPR013325">
    <property type="entry name" value="RNA_pol_sigma_r2"/>
</dbReference>
<dbReference type="InterPro" id="IPR007127">
    <property type="entry name" value="RNA_pol_sigma_70_r1_1"/>
</dbReference>
<keyword evidence="2" id="KW-0731">Sigma factor</keyword>
<keyword evidence="4" id="KW-0804">Transcription</keyword>
<name>A0A5C0SC81_CRATE</name>
<dbReference type="InterPro" id="IPR013324">
    <property type="entry name" value="RNA_pol_sigma_r3/r4-like"/>
</dbReference>
<evidence type="ECO:0000256" key="1">
    <source>
        <dbReference type="ARBA" id="ARBA00023015"/>
    </source>
</evidence>
<keyword evidence="1" id="KW-0805">Transcription regulation</keyword>
<dbReference type="PANTHER" id="PTHR30603:SF47">
    <property type="entry name" value="RNA POLYMERASE SIGMA FACTOR SIGD, CHLOROPLASTIC"/>
    <property type="match status" value="1"/>
</dbReference>
<dbReference type="PROSITE" id="PS00716">
    <property type="entry name" value="SIGMA70_2"/>
    <property type="match status" value="1"/>
</dbReference>
<feature type="domain" description="RNA polymerase sigma-70" evidence="5">
    <location>
        <begin position="323"/>
        <end position="349"/>
    </location>
</feature>
<dbReference type="PRINTS" id="PR00046">
    <property type="entry name" value="SIGMA70FCT"/>
</dbReference>
<dbReference type="GO" id="GO:0016987">
    <property type="term" value="F:sigma factor activity"/>
    <property type="evidence" value="ECO:0007669"/>
    <property type="project" value="UniProtKB-KW"/>
</dbReference>
<dbReference type="InterPro" id="IPR014284">
    <property type="entry name" value="RNA_pol_sigma-70_dom"/>
</dbReference>
<accession>A0A5C0SC81</accession>
<gene>
    <name evidence="6" type="ORF">FQB35_03685</name>
</gene>
<evidence type="ECO:0000313" key="7">
    <source>
        <dbReference type="Proteomes" id="UP000324646"/>
    </source>
</evidence>
<evidence type="ECO:0000256" key="2">
    <source>
        <dbReference type="ARBA" id="ARBA00023082"/>
    </source>
</evidence>
<dbReference type="OrthoDB" id="9809557at2"/>
<dbReference type="InterPro" id="IPR036388">
    <property type="entry name" value="WH-like_DNA-bd_sf"/>
</dbReference>
<dbReference type="Pfam" id="PF04542">
    <property type="entry name" value="Sigma70_r2"/>
    <property type="match status" value="1"/>
</dbReference>
<organism evidence="6 7">
    <name type="scientific">Crassaminicella thermophila</name>
    <dbReference type="NCBI Taxonomy" id="2599308"/>
    <lineage>
        <taxon>Bacteria</taxon>
        <taxon>Bacillati</taxon>
        <taxon>Bacillota</taxon>
        <taxon>Clostridia</taxon>
        <taxon>Eubacteriales</taxon>
        <taxon>Clostridiaceae</taxon>
        <taxon>Crassaminicella</taxon>
    </lineage>
</organism>
<dbReference type="InterPro" id="IPR050239">
    <property type="entry name" value="Sigma-70_RNA_pol_init_factors"/>
</dbReference>
<dbReference type="Pfam" id="PF04545">
    <property type="entry name" value="Sigma70_r4"/>
    <property type="match status" value="1"/>
</dbReference>
<evidence type="ECO:0000256" key="4">
    <source>
        <dbReference type="ARBA" id="ARBA00023163"/>
    </source>
</evidence>
<protein>
    <submittedName>
        <fullName evidence="6">Sigma-70 family RNA polymerase sigma factor</fullName>
    </submittedName>
</protein>
<dbReference type="AlphaFoldDB" id="A0A5C0SC81"/>
<dbReference type="RefSeq" id="WP_148808702.1">
    <property type="nucleotide sequence ID" value="NZ_CP042243.1"/>
</dbReference>